<dbReference type="AlphaFoldDB" id="A0A1M5V7L7"/>
<evidence type="ECO:0000256" key="1">
    <source>
        <dbReference type="SAM" id="Phobius"/>
    </source>
</evidence>
<sequence length="229" mass="25274">MNRHFDNYLKLLVLIGIGIFLVAVAASLLPAETGAALVRENGSVESATAVLYLIAAFWLLARSFRDNPRWHLTAGLMVVLLLLRELDAHARFTTMGVLKSRYYLSPDVPAGEKAVVSVVMILLLIVVLRFVWRAAPSFFRAVRHRQAPSVAIAAAIGTAVVSKTLDSFSGPIRHVLRPLYHDSKTYLRVYEEIFELAIPLFILLALLFSTASRRDSTKESGVDASRPTG</sequence>
<feature type="transmembrane region" description="Helical" evidence="1">
    <location>
        <begin position="185"/>
        <end position="208"/>
    </location>
</feature>
<feature type="transmembrane region" description="Helical" evidence="1">
    <location>
        <begin position="43"/>
        <end position="61"/>
    </location>
</feature>
<name>A0A1M5V7L7_9BACT</name>
<proteinExistence type="predicted"/>
<keyword evidence="1" id="KW-0472">Membrane</keyword>
<protein>
    <submittedName>
        <fullName evidence="2">Uncharacterized protein</fullName>
    </submittedName>
</protein>
<keyword evidence="3" id="KW-1185">Reference proteome</keyword>
<gene>
    <name evidence="2" type="ORF">SAMN02745124_01553</name>
</gene>
<feature type="transmembrane region" description="Helical" evidence="1">
    <location>
        <begin position="12"/>
        <end position="31"/>
    </location>
</feature>
<dbReference type="RefSeq" id="WP_073374911.1">
    <property type="nucleotide sequence ID" value="NZ_FQXS01000007.1"/>
</dbReference>
<keyword evidence="1" id="KW-1133">Transmembrane helix</keyword>
<evidence type="ECO:0000313" key="3">
    <source>
        <dbReference type="Proteomes" id="UP000184139"/>
    </source>
</evidence>
<organism evidence="2 3">
    <name type="scientific">Desulfofustis glycolicus DSM 9705</name>
    <dbReference type="NCBI Taxonomy" id="1121409"/>
    <lineage>
        <taxon>Bacteria</taxon>
        <taxon>Pseudomonadati</taxon>
        <taxon>Thermodesulfobacteriota</taxon>
        <taxon>Desulfobulbia</taxon>
        <taxon>Desulfobulbales</taxon>
        <taxon>Desulfocapsaceae</taxon>
        <taxon>Desulfofustis</taxon>
    </lineage>
</organism>
<dbReference type="EMBL" id="FQXS01000007">
    <property type="protein sequence ID" value="SHH71216.1"/>
    <property type="molecule type" value="Genomic_DNA"/>
</dbReference>
<evidence type="ECO:0000313" key="2">
    <source>
        <dbReference type="EMBL" id="SHH71216.1"/>
    </source>
</evidence>
<keyword evidence="1" id="KW-0812">Transmembrane</keyword>
<dbReference type="Proteomes" id="UP000184139">
    <property type="component" value="Unassembled WGS sequence"/>
</dbReference>
<feature type="transmembrane region" description="Helical" evidence="1">
    <location>
        <begin position="114"/>
        <end position="135"/>
    </location>
</feature>
<accession>A0A1M5V7L7</accession>
<dbReference type="OrthoDB" id="269771at2"/>
<reference evidence="2 3" key="1">
    <citation type="submission" date="2016-11" db="EMBL/GenBank/DDBJ databases">
        <authorList>
            <person name="Jaros S."/>
            <person name="Januszkiewicz K."/>
            <person name="Wedrychowicz H."/>
        </authorList>
    </citation>
    <scope>NUCLEOTIDE SEQUENCE [LARGE SCALE GENOMIC DNA]</scope>
    <source>
        <strain evidence="2 3">DSM 9705</strain>
    </source>
</reference>